<organism evidence="2 3">
    <name type="scientific">Loktanella atrilutea</name>
    <dbReference type="NCBI Taxonomy" id="366533"/>
    <lineage>
        <taxon>Bacteria</taxon>
        <taxon>Pseudomonadati</taxon>
        <taxon>Pseudomonadota</taxon>
        <taxon>Alphaproteobacteria</taxon>
        <taxon>Rhodobacterales</taxon>
        <taxon>Roseobacteraceae</taxon>
        <taxon>Loktanella</taxon>
    </lineage>
</organism>
<evidence type="ECO:0000313" key="3">
    <source>
        <dbReference type="Proteomes" id="UP000183987"/>
    </source>
</evidence>
<protein>
    <recommendedName>
        <fullName evidence="1">Anti-sigma factor NepR domain-containing protein</fullName>
    </recommendedName>
</protein>
<evidence type="ECO:0000259" key="1">
    <source>
        <dbReference type="Pfam" id="PF18557"/>
    </source>
</evidence>
<evidence type="ECO:0000313" key="2">
    <source>
        <dbReference type="EMBL" id="SHF18859.1"/>
    </source>
</evidence>
<dbReference type="RefSeq" id="WP_143155396.1">
    <property type="nucleotide sequence ID" value="NZ_FQUE01000004.1"/>
</dbReference>
<reference evidence="3" key="1">
    <citation type="submission" date="2016-11" db="EMBL/GenBank/DDBJ databases">
        <authorList>
            <person name="Varghese N."/>
            <person name="Submissions S."/>
        </authorList>
    </citation>
    <scope>NUCLEOTIDE SEQUENCE [LARGE SCALE GENOMIC DNA]</scope>
    <source>
        <strain evidence="3">DSM 29326</strain>
    </source>
</reference>
<proteinExistence type="predicted"/>
<dbReference type="AlphaFoldDB" id="A0A1M4ZLB8"/>
<dbReference type="OrthoDB" id="7875342at2"/>
<dbReference type="EMBL" id="FQUE01000004">
    <property type="protein sequence ID" value="SHF18859.1"/>
    <property type="molecule type" value="Genomic_DNA"/>
</dbReference>
<dbReference type="Pfam" id="PF18557">
    <property type="entry name" value="NepR"/>
    <property type="match status" value="1"/>
</dbReference>
<name>A0A1M4ZLB8_LOKAT</name>
<keyword evidence="3" id="KW-1185">Reference proteome</keyword>
<dbReference type="Proteomes" id="UP000183987">
    <property type="component" value="Unassembled WGS sequence"/>
</dbReference>
<dbReference type="STRING" id="366533.SAMN05444339_10436"/>
<gene>
    <name evidence="2" type="ORF">SAMN05444339_10436</name>
</gene>
<feature type="domain" description="Anti-sigma factor NepR" evidence="1">
    <location>
        <begin position="13"/>
        <end position="45"/>
    </location>
</feature>
<dbReference type="InterPro" id="IPR041649">
    <property type="entry name" value="NepR"/>
</dbReference>
<accession>A0A1M4ZLB8</accession>
<sequence>MSNDTPSEKARLQIDANLKRVFREQEQAELPDRLKDLLSKLKAQDTKGQDGNV</sequence>